<reference evidence="7 8" key="1">
    <citation type="journal article" date="2019" name="PLoS Biol.">
        <title>Sex chromosomes control vertical transmission of feminizing Wolbachia symbionts in an isopod.</title>
        <authorList>
            <person name="Becking T."/>
            <person name="Chebbi M.A."/>
            <person name="Giraud I."/>
            <person name="Moumen B."/>
            <person name="Laverre T."/>
            <person name="Caubet Y."/>
            <person name="Peccoud J."/>
            <person name="Gilbert C."/>
            <person name="Cordaux R."/>
        </authorList>
    </citation>
    <scope>NUCLEOTIDE SEQUENCE [LARGE SCALE GENOMIC DNA]</scope>
    <source>
        <strain evidence="7">ANa2</strain>
        <tissue evidence="7">Whole body excluding digestive tract and cuticle</tissue>
    </source>
</reference>
<keyword evidence="3 6" id="KW-0812">Transmembrane</keyword>
<evidence type="ECO:0000256" key="5">
    <source>
        <dbReference type="ARBA" id="ARBA00023136"/>
    </source>
</evidence>
<evidence type="ECO:0000313" key="7">
    <source>
        <dbReference type="EMBL" id="KAB7499349.1"/>
    </source>
</evidence>
<proteinExistence type="inferred from homology"/>
<gene>
    <name evidence="7" type="ORF">Anas_02008</name>
</gene>
<dbReference type="OrthoDB" id="6493944at2759"/>
<evidence type="ECO:0000256" key="3">
    <source>
        <dbReference type="ARBA" id="ARBA00022692"/>
    </source>
</evidence>
<dbReference type="Proteomes" id="UP000326759">
    <property type="component" value="Unassembled WGS sequence"/>
</dbReference>
<dbReference type="PANTHER" id="PTHR10283">
    <property type="entry name" value="SOLUTE CARRIER FAMILY 13 MEMBER"/>
    <property type="match status" value="1"/>
</dbReference>
<sequence length="152" mass="16964">MVQDAFPNDFKVGNATPAIFIVFLLFIIPSRLPWKDTSAEPIPSCLTWEVVHKKVPWGLILLVGGGFAMAEGASASGLSTWLQAQLQAIGLGIHPLYLMLPGTVCCSYAFMLPVSNPPNAIAFNAFYNEDHRYDESWLLFEFNLYFYNDLIN</sequence>
<feature type="transmembrane region" description="Helical" evidence="6">
    <location>
        <begin position="96"/>
        <end position="114"/>
    </location>
</feature>
<keyword evidence="8" id="KW-1185">Reference proteome</keyword>
<evidence type="ECO:0000256" key="1">
    <source>
        <dbReference type="ARBA" id="ARBA00004141"/>
    </source>
</evidence>
<dbReference type="EMBL" id="SEYY01018450">
    <property type="protein sequence ID" value="KAB7499349.1"/>
    <property type="molecule type" value="Genomic_DNA"/>
</dbReference>
<evidence type="ECO:0000256" key="2">
    <source>
        <dbReference type="ARBA" id="ARBA00006772"/>
    </source>
</evidence>
<keyword evidence="4 6" id="KW-1133">Transmembrane helix</keyword>
<comment type="similarity">
    <text evidence="2">Belongs to the SLC13A/DASS transporter (TC 2.A.47) family. NADC subfamily.</text>
</comment>
<dbReference type="GO" id="GO:0005310">
    <property type="term" value="F:dicarboxylic acid transmembrane transporter activity"/>
    <property type="evidence" value="ECO:0007669"/>
    <property type="project" value="UniProtKB-ARBA"/>
</dbReference>
<keyword evidence="5 6" id="KW-0472">Membrane</keyword>
<dbReference type="Pfam" id="PF00939">
    <property type="entry name" value="Na_sulph_symp"/>
    <property type="match status" value="1"/>
</dbReference>
<dbReference type="InterPro" id="IPR001898">
    <property type="entry name" value="SLC13A/DASS"/>
</dbReference>
<dbReference type="GO" id="GO:0015556">
    <property type="term" value="F:C4-dicarboxylate transmembrane transporter activity"/>
    <property type="evidence" value="ECO:0007669"/>
    <property type="project" value="UniProtKB-ARBA"/>
</dbReference>
<comment type="caution">
    <text evidence="7">The sequence shown here is derived from an EMBL/GenBank/DDBJ whole genome shotgun (WGS) entry which is preliminary data.</text>
</comment>
<dbReference type="PANTHER" id="PTHR10283:SF82">
    <property type="entry name" value="SOLUTE CARRIER FAMILY 13 MEMBER 2"/>
    <property type="match status" value="1"/>
</dbReference>
<accession>A0A5N5T059</accession>
<comment type="subcellular location">
    <subcellularLocation>
        <location evidence="1">Membrane</location>
        <topology evidence="1">Multi-pass membrane protein</topology>
    </subcellularLocation>
</comment>
<organism evidence="7 8">
    <name type="scientific">Armadillidium nasatum</name>
    <dbReference type="NCBI Taxonomy" id="96803"/>
    <lineage>
        <taxon>Eukaryota</taxon>
        <taxon>Metazoa</taxon>
        <taxon>Ecdysozoa</taxon>
        <taxon>Arthropoda</taxon>
        <taxon>Crustacea</taxon>
        <taxon>Multicrustacea</taxon>
        <taxon>Malacostraca</taxon>
        <taxon>Eumalacostraca</taxon>
        <taxon>Peracarida</taxon>
        <taxon>Isopoda</taxon>
        <taxon>Oniscidea</taxon>
        <taxon>Crinocheta</taxon>
        <taxon>Armadillidiidae</taxon>
        <taxon>Armadillidium</taxon>
    </lineage>
</organism>
<feature type="transmembrane region" description="Helical" evidence="6">
    <location>
        <begin position="15"/>
        <end position="34"/>
    </location>
</feature>
<evidence type="ECO:0000313" key="8">
    <source>
        <dbReference type="Proteomes" id="UP000326759"/>
    </source>
</evidence>
<evidence type="ECO:0000256" key="6">
    <source>
        <dbReference type="SAM" id="Phobius"/>
    </source>
</evidence>
<feature type="transmembrane region" description="Helical" evidence="6">
    <location>
        <begin position="55"/>
        <end position="76"/>
    </location>
</feature>
<dbReference type="AlphaFoldDB" id="A0A5N5T059"/>
<name>A0A5N5T059_9CRUS</name>
<dbReference type="GO" id="GO:0005886">
    <property type="term" value="C:plasma membrane"/>
    <property type="evidence" value="ECO:0007669"/>
    <property type="project" value="TreeGrafter"/>
</dbReference>
<protein>
    <submittedName>
        <fullName evidence="7">Uncharacterized protein</fullName>
    </submittedName>
</protein>
<evidence type="ECO:0000256" key="4">
    <source>
        <dbReference type="ARBA" id="ARBA00022989"/>
    </source>
</evidence>